<evidence type="ECO:0000313" key="2">
    <source>
        <dbReference type="EMBL" id="ETX08395.1"/>
    </source>
</evidence>
<organism evidence="2 3">
    <name type="scientific">Candidatus Entotheonella gemina</name>
    <dbReference type="NCBI Taxonomy" id="1429439"/>
    <lineage>
        <taxon>Bacteria</taxon>
        <taxon>Pseudomonadati</taxon>
        <taxon>Nitrospinota/Tectimicrobiota group</taxon>
        <taxon>Candidatus Tectimicrobiota</taxon>
        <taxon>Candidatus Entotheonellia</taxon>
        <taxon>Candidatus Entotheonellales</taxon>
        <taxon>Candidatus Entotheonellaceae</taxon>
        <taxon>Candidatus Entotheonella</taxon>
    </lineage>
</organism>
<dbReference type="EMBL" id="AZHX01000234">
    <property type="protein sequence ID" value="ETX08395.1"/>
    <property type="molecule type" value="Genomic_DNA"/>
</dbReference>
<keyword evidence="3" id="KW-1185">Reference proteome</keyword>
<comment type="caution">
    <text evidence="2">The sequence shown here is derived from an EMBL/GenBank/DDBJ whole genome shotgun (WGS) entry which is preliminary data.</text>
</comment>
<proteinExistence type="predicted"/>
<accession>W4MDZ0</accession>
<reference evidence="2 3" key="1">
    <citation type="journal article" date="2014" name="Nature">
        <title>An environmental bacterial taxon with a large and distinct metabolic repertoire.</title>
        <authorList>
            <person name="Wilson M.C."/>
            <person name="Mori T."/>
            <person name="Ruckert C."/>
            <person name="Uria A.R."/>
            <person name="Helf M.J."/>
            <person name="Takada K."/>
            <person name="Gernert C."/>
            <person name="Steffens U.A."/>
            <person name="Heycke N."/>
            <person name="Schmitt S."/>
            <person name="Rinke C."/>
            <person name="Helfrich E.J."/>
            <person name="Brachmann A.O."/>
            <person name="Gurgui C."/>
            <person name="Wakimoto T."/>
            <person name="Kracht M."/>
            <person name="Crusemann M."/>
            <person name="Hentschel U."/>
            <person name="Abe I."/>
            <person name="Matsunaga S."/>
            <person name="Kalinowski J."/>
            <person name="Takeyama H."/>
            <person name="Piel J."/>
        </authorList>
    </citation>
    <scope>NUCLEOTIDE SEQUENCE [LARGE SCALE GENOMIC DNA]</scope>
    <source>
        <strain evidence="3">TSY2</strain>
    </source>
</reference>
<dbReference type="AlphaFoldDB" id="W4MDZ0"/>
<dbReference type="Gene3D" id="1.10.1200.10">
    <property type="entry name" value="ACP-like"/>
    <property type="match status" value="1"/>
</dbReference>
<dbReference type="SUPFAM" id="SSF47336">
    <property type="entry name" value="ACP-like"/>
    <property type="match status" value="1"/>
</dbReference>
<feature type="domain" description="Carrier" evidence="1">
    <location>
        <begin position="5"/>
        <end position="88"/>
    </location>
</feature>
<dbReference type="Proteomes" id="UP000019140">
    <property type="component" value="Unassembled WGS sequence"/>
</dbReference>
<name>W4MDZ0_9BACT</name>
<dbReference type="HOGENOM" id="CLU_2394303_0_0_7"/>
<protein>
    <recommendedName>
        <fullName evidence="1">Carrier domain-containing protein</fullName>
    </recommendedName>
</protein>
<evidence type="ECO:0000259" key="1">
    <source>
        <dbReference type="PROSITE" id="PS50075"/>
    </source>
</evidence>
<dbReference type="InterPro" id="IPR009081">
    <property type="entry name" value="PP-bd_ACP"/>
</dbReference>
<dbReference type="Pfam" id="PF00550">
    <property type="entry name" value="PP-binding"/>
    <property type="match status" value="1"/>
</dbReference>
<evidence type="ECO:0000313" key="3">
    <source>
        <dbReference type="Proteomes" id="UP000019140"/>
    </source>
</evidence>
<dbReference type="InterPro" id="IPR036736">
    <property type="entry name" value="ACP-like_sf"/>
</dbReference>
<dbReference type="PROSITE" id="PS50075">
    <property type="entry name" value="CARRIER"/>
    <property type="match status" value="1"/>
</dbReference>
<gene>
    <name evidence="2" type="ORF">ETSY2_05680</name>
</gene>
<sequence>MSNPFGTSEVKRALWHLIRQRTPSTWRIEDLHHSLSLGEDGGLGLDSVAMVELFVACEDYFGLPFPVKMLEDTPPTVGQLIEHVQHYSSLPCR</sequence>